<organism evidence="1">
    <name type="scientific">Pseudomonas marincola</name>
    <dbReference type="NCBI Taxonomy" id="437900"/>
    <lineage>
        <taxon>Bacteria</taxon>
        <taxon>Pseudomonadati</taxon>
        <taxon>Pseudomonadota</taxon>
        <taxon>Gammaproteobacteria</taxon>
        <taxon>Pseudomonadales</taxon>
        <taxon>Pseudomonadaceae</taxon>
        <taxon>Pseudomonas</taxon>
    </lineage>
</organism>
<proteinExistence type="predicted"/>
<reference evidence="1" key="1">
    <citation type="submission" date="2019-02" db="EMBL/GenBank/DDBJ databases">
        <authorList>
            <consortium name="Genoscope - CEA"/>
            <person name="William W."/>
        </authorList>
    </citation>
    <scope>NUCLEOTIDE SEQUENCE [LARGE SCALE GENOMIC DNA]</scope>
    <source>
        <strain evidence="1">YSy11</strain>
    </source>
</reference>
<name>A0A653E7N1_9PSED</name>
<gene>
    <name evidence="1" type="ORF">PMYSY11_3574</name>
</gene>
<accession>A0A653E7N1</accession>
<evidence type="ECO:0000313" key="1">
    <source>
        <dbReference type="EMBL" id="VEV98618.1"/>
    </source>
</evidence>
<sequence>MCSASSSLQSSLSCKSSLFGLDRAQHFAAHGIITLNPDAKVPGFFNVWSKQHESGNLVIVQQRRLDRDPDSGAAVAADGQQ</sequence>
<dbReference type="AlphaFoldDB" id="A0A653E7N1"/>
<protein>
    <submittedName>
        <fullName evidence="1">Uncharacterized protein</fullName>
    </submittedName>
</protein>
<dbReference type="EMBL" id="LR215729">
    <property type="protein sequence ID" value="VEV98618.1"/>
    <property type="molecule type" value="Genomic_DNA"/>
</dbReference>